<keyword evidence="2" id="KW-1185">Reference proteome</keyword>
<dbReference type="Proteomes" id="UP000826212">
    <property type="component" value="Chromosome"/>
</dbReference>
<proteinExistence type="predicted"/>
<organism evidence="1 2">
    <name type="scientific">Halosquirtibacter laminarini</name>
    <dbReference type="NCBI Taxonomy" id="3374600"/>
    <lineage>
        <taxon>Bacteria</taxon>
        <taxon>Pseudomonadati</taxon>
        <taxon>Bacteroidota</taxon>
        <taxon>Bacteroidia</taxon>
        <taxon>Marinilabiliales</taxon>
        <taxon>Prolixibacteraceae</taxon>
        <taxon>Halosquirtibacter</taxon>
    </lineage>
</organism>
<protein>
    <submittedName>
        <fullName evidence="1">CDP-alcohol phosphatidyltransferase family protein</fullName>
    </submittedName>
</protein>
<sequence>MIKKHIPNCITSLNIISGVLAVFFALYGELTLSVIAIFCGAIFDFCDGLIARALKAYSDIGKELDSLADMITFGFAPGALMFAILQISLDGAVASPKELISSEYLGFYLCSLFIPVFSGLRLAKFNVDTRQSESFIGMPTPANAIFWSSLALMRVGNTSMDLSLIFNPWVIILLGIVTSLLLVSEIPMFSFKFKTLSLKENKLRFSFLIAVIVLIGVFGILGIAFSILLYVFLSVLQYFLHRK</sequence>
<name>A0AC61NMT2_9BACT</name>
<dbReference type="EMBL" id="CP081303">
    <property type="protein sequence ID" value="QZE13550.1"/>
    <property type="molecule type" value="Genomic_DNA"/>
</dbReference>
<reference evidence="1" key="1">
    <citation type="submission" date="2021-08" db="EMBL/GenBank/DDBJ databases">
        <title>Novel anaerobic bacterium isolated from sea squirt in East Sea, Republic of Korea.</title>
        <authorList>
            <person name="Nguyen T.H."/>
            <person name="Li Z."/>
            <person name="Lee Y.-J."/>
            <person name="Ko J."/>
            <person name="Kim S.-G."/>
        </authorList>
    </citation>
    <scope>NUCLEOTIDE SEQUENCE</scope>
    <source>
        <strain evidence="1">KCTC 25031</strain>
    </source>
</reference>
<evidence type="ECO:0000313" key="1">
    <source>
        <dbReference type="EMBL" id="QZE13550.1"/>
    </source>
</evidence>
<accession>A0AC61NMT2</accession>
<evidence type="ECO:0000313" key="2">
    <source>
        <dbReference type="Proteomes" id="UP000826212"/>
    </source>
</evidence>
<gene>
    <name evidence="1" type="ORF">K4L44_13335</name>
</gene>